<keyword evidence="7" id="KW-1185">Reference proteome</keyword>
<accession>A0A9P4GCX9</accession>
<evidence type="ECO:0000313" key="6">
    <source>
        <dbReference type="EMBL" id="KAF1843285.1"/>
    </source>
</evidence>
<dbReference type="PROSITE" id="PS00798">
    <property type="entry name" value="ALDOKETO_REDUCTASE_1"/>
    <property type="match status" value="1"/>
</dbReference>
<dbReference type="PANTHER" id="PTHR11732">
    <property type="entry name" value="ALDO/KETO REDUCTASE"/>
    <property type="match status" value="1"/>
</dbReference>
<evidence type="ECO:0000256" key="4">
    <source>
        <dbReference type="PIRSR" id="PIRSR000097-3"/>
    </source>
</evidence>
<evidence type="ECO:0000259" key="5">
    <source>
        <dbReference type="Pfam" id="PF00248"/>
    </source>
</evidence>
<gene>
    <name evidence="6" type="ORF">K460DRAFT_407647</name>
</gene>
<sequence>MADPQSYVLNNGEPIPAIGFGTWDPDNPEGAYAATKYALEAGYRHLDCASLYNNEELVGRAIFEFLHSNPDRVRRSDLFITTKVWNHLHSPEDVQWSLGESLRKLGLDYVDLYLLHYPVATEKDGQYQQKKDKHGKYVVNRMLTEHPEPTWRAMEALVQQGKTKAIGVSNWSINRLEQLLTSAEIRPAVNQIEIHPFFPNRNLVTYCHNHGVLPQAYSPLGSQVRASRPCGLVLENEELKRIAETSGHKLSQLLLAWGLKRGYVVLPKSFTPKRIADNFQIPTLTEEAFNAVQKIATRNCTRLVDISGEYDYENFWDDARDF</sequence>
<evidence type="ECO:0000256" key="1">
    <source>
        <dbReference type="ARBA" id="ARBA00023002"/>
    </source>
</evidence>
<dbReference type="InterPro" id="IPR023210">
    <property type="entry name" value="NADP_OxRdtase_dom"/>
</dbReference>
<dbReference type="InterPro" id="IPR020471">
    <property type="entry name" value="AKR"/>
</dbReference>
<reference evidence="6" key="1">
    <citation type="submission" date="2020-01" db="EMBL/GenBank/DDBJ databases">
        <authorList>
            <consortium name="DOE Joint Genome Institute"/>
            <person name="Haridas S."/>
            <person name="Albert R."/>
            <person name="Binder M."/>
            <person name="Bloem J."/>
            <person name="Labutti K."/>
            <person name="Salamov A."/>
            <person name="Andreopoulos B."/>
            <person name="Baker S.E."/>
            <person name="Barry K."/>
            <person name="Bills G."/>
            <person name="Bluhm B.H."/>
            <person name="Cannon C."/>
            <person name="Castanera R."/>
            <person name="Culley D.E."/>
            <person name="Daum C."/>
            <person name="Ezra D."/>
            <person name="Gonzalez J.B."/>
            <person name="Henrissat B."/>
            <person name="Kuo A."/>
            <person name="Liang C."/>
            <person name="Lipzen A."/>
            <person name="Lutzoni F."/>
            <person name="Magnuson J."/>
            <person name="Mondo S."/>
            <person name="Nolan M."/>
            <person name="Ohm R."/>
            <person name="Pangilinan J."/>
            <person name="Park H.-J."/>
            <person name="Ramirez L."/>
            <person name="Alfaro M."/>
            <person name="Sun H."/>
            <person name="Tritt A."/>
            <person name="Yoshinaga Y."/>
            <person name="Zwiers L.-H."/>
            <person name="Turgeon B.G."/>
            <person name="Goodwin S.B."/>
            <person name="Spatafora J.W."/>
            <person name="Crous P.W."/>
            <person name="Grigoriev I.V."/>
        </authorList>
    </citation>
    <scope>NUCLEOTIDE SEQUENCE</scope>
    <source>
        <strain evidence="6">CBS 394.84</strain>
    </source>
</reference>
<dbReference type="EMBL" id="ML976617">
    <property type="protein sequence ID" value="KAF1843285.1"/>
    <property type="molecule type" value="Genomic_DNA"/>
</dbReference>
<dbReference type="RefSeq" id="XP_040785848.1">
    <property type="nucleotide sequence ID" value="XM_040937095.1"/>
</dbReference>
<dbReference type="InterPro" id="IPR036812">
    <property type="entry name" value="NAD(P)_OxRdtase_dom_sf"/>
</dbReference>
<dbReference type="OrthoDB" id="416253at2759"/>
<feature type="active site" description="Proton donor" evidence="2">
    <location>
        <position position="52"/>
    </location>
</feature>
<dbReference type="Gene3D" id="3.20.20.100">
    <property type="entry name" value="NADP-dependent oxidoreductase domain"/>
    <property type="match status" value="1"/>
</dbReference>
<dbReference type="InterPro" id="IPR018170">
    <property type="entry name" value="Aldo/ket_reductase_CS"/>
</dbReference>
<name>A0A9P4GCX9_9PLEO</name>
<comment type="caution">
    <text evidence="6">The sequence shown here is derived from an EMBL/GenBank/DDBJ whole genome shotgun (WGS) entry which is preliminary data.</text>
</comment>
<feature type="binding site" evidence="3">
    <location>
        <position position="116"/>
    </location>
    <ligand>
        <name>substrate</name>
    </ligand>
</feature>
<dbReference type="AlphaFoldDB" id="A0A9P4GCX9"/>
<keyword evidence="1" id="KW-0560">Oxidoreductase</keyword>
<dbReference type="GeneID" id="63854345"/>
<feature type="domain" description="NADP-dependent oxidoreductase" evidence="5">
    <location>
        <begin position="18"/>
        <end position="295"/>
    </location>
</feature>
<proteinExistence type="predicted"/>
<evidence type="ECO:0000313" key="7">
    <source>
        <dbReference type="Proteomes" id="UP000800039"/>
    </source>
</evidence>
<evidence type="ECO:0000256" key="3">
    <source>
        <dbReference type="PIRSR" id="PIRSR000097-2"/>
    </source>
</evidence>
<dbReference type="GO" id="GO:0016616">
    <property type="term" value="F:oxidoreductase activity, acting on the CH-OH group of donors, NAD or NADP as acceptor"/>
    <property type="evidence" value="ECO:0007669"/>
    <property type="project" value="UniProtKB-ARBA"/>
</dbReference>
<dbReference type="PIRSF" id="PIRSF000097">
    <property type="entry name" value="AKR"/>
    <property type="match status" value="1"/>
</dbReference>
<dbReference type="Pfam" id="PF00248">
    <property type="entry name" value="Aldo_ket_red"/>
    <property type="match status" value="1"/>
</dbReference>
<dbReference type="PRINTS" id="PR00069">
    <property type="entry name" value="ALDKETRDTASE"/>
</dbReference>
<dbReference type="Proteomes" id="UP000800039">
    <property type="component" value="Unassembled WGS sequence"/>
</dbReference>
<evidence type="ECO:0000256" key="2">
    <source>
        <dbReference type="PIRSR" id="PIRSR000097-1"/>
    </source>
</evidence>
<organism evidence="6 7">
    <name type="scientific">Cucurbitaria berberidis CBS 394.84</name>
    <dbReference type="NCBI Taxonomy" id="1168544"/>
    <lineage>
        <taxon>Eukaryota</taxon>
        <taxon>Fungi</taxon>
        <taxon>Dikarya</taxon>
        <taxon>Ascomycota</taxon>
        <taxon>Pezizomycotina</taxon>
        <taxon>Dothideomycetes</taxon>
        <taxon>Pleosporomycetidae</taxon>
        <taxon>Pleosporales</taxon>
        <taxon>Pleosporineae</taxon>
        <taxon>Cucurbitariaceae</taxon>
        <taxon>Cucurbitaria</taxon>
    </lineage>
</organism>
<dbReference type="SUPFAM" id="SSF51430">
    <property type="entry name" value="NAD(P)-linked oxidoreductase"/>
    <property type="match status" value="1"/>
</dbReference>
<dbReference type="FunFam" id="3.20.20.100:FF:000002">
    <property type="entry name" value="2,5-diketo-D-gluconic acid reductase A"/>
    <property type="match status" value="1"/>
</dbReference>
<protein>
    <submittedName>
        <fullName evidence="6">Aldo/keto reductase</fullName>
    </submittedName>
</protein>
<feature type="site" description="Lowers pKa of active site Tyr" evidence="4">
    <location>
        <position position="83"/>
    </location>
</feature>